<organism evidence="2 3">
    <name type="scientific">Rubritalea tangerina</name>
    <dbReference type="NCBI Taxonomy" id="430798"/>
    <lineage>
        <taxon>Bacteria</taxon>
        <taxon>Pseudomonadati</taxon>
        <taxon>Verrucomicrobiota</taxon>
        <taxon>Verrucomicrobiia</taxon>
        <taxon>Verrucomicrobiales</taxon>
        <taxon>Rubritaleaceae</taxon>
        <taxon>Rubritalea</taxon>
    </lineage>
</organism>
<dbReference type="RefSeq" id="WP_377178792.1">
    <property type="nucleotide sequence ID" value="NZ_JBHUJB010000083.1"/>
</dbReference>
<evidence type="ECO:0000313" key="2">
    <source>
        <dbReference type="EMBL" id="MFD2160510.1"/>
    </source>
</evidence>
<name>A0ABW4ZFQ2_9BACT</name>
<keyword evidence="3" id="KW-1185">Reference proteome</keyword>
<dbReference type="Proteomes" id="UP001597389">
    <property type="component" value="Unassembled WGS sequence"/>
</dbReference>
<reference evidence="3" key="1">
    <citation type="journal article" date="2019" name="Int. J. Syst. Evol. Microbiol.">
        <title>The Global Catalogue of Microorganisms (GCM) 10K type strain sequencing project: providing services to taxonomists for standard genome sequencing and annotation.</title>
        <authorList>
            <consortium name="The Broad Institute Genomics Platform"/>
            <consortium name="The Broad Institute Genome Sequencing Center for Infectious Disease"/>
            <person name="Wu L."/>
            <person name="Ma J."/>
        </authorList>
    </citation>
    <scope>NUCLEOTIDE SEQUENCE [LARGE SCALE GENOMIC DNA]</scope>
    <source>
        <strain evidence="3">CCUG 57942</strain>
    </source>
</reference>
<proteinExistence type="predicted"/>
<evidence type="ECO:0008006" key="4">
    <source>
        <dbReference type="Google" id="ProtNLM"/>
    </source>
</evidence>
<gene>
    <name evidence="2" type="ORF">ACFSW8_16515</name>
</gene>
<evidence type="ECO:0000313" key="3">
    <source>
        <dbReference type="Proteomes" id="UP001597389"/>
    </source>
</evidence>
<feature type="region of interest" description="Disordered" evidence="1">
    <location>
        <begin position="485"/>
        <end position="516"/>
    </location>
</feature>
<accession>A0ABW4ZFQ2</accession>
<dbReference type="EMBL" id="JBHUJB010000083">
    <property type="protein sequence ID" value="MFD2160510.1"/>
    <property type="molecule type" value="Genomic_DNA"/>
</dbReference>
<evidence type="ECO:0000256" key="1">
    <source>
        <dbReference type="SAM" id="MobiDB-lite"/>
    </source>
</evidence>
<comment type="caution">
    <text evidence="2">The sequence shown here is derived from an EMBL/GenBank/DDBJ whole genome shotgun (WGS) entry which is preliminary data.</text>
</comment>
<protein>
    <recommendedName>
        <fullName evidence="4">Flp pilus-assembly TadG-like N-terminal domain-containing protein</fullName>
    </recommendedName>
</protein>
<sequence>MYFSIPVNEKQRGFVLITSLCLMTLLCLLALASIQLSKHESHTIRHQTAQHQARANARLALQIALAQLQHYTGRDTTTTCRSDILLPPDTTGTFHPHFTLAFQSEPISGNFGTGVQLTRPAKLPAILVSGNEAFDLLNLDAYPPQYTQAHSPILRPITLDSTHQVQAPLVSLTKGNYAYWVSDEGVKARINLDDPLLHNKNSLTESFHSQRAPASFGTQLAGNKHTQSYLKNLTEPYKYIDLNSFALLSHKSQQALPTHTIDVTSSSRSLLSNPLHGGLKKNLSAALLKDDEAFLKLTEVCDDPVFLYGKWTFPNGAHLLSYRHYPGAPWALFRSHLRRHESEPWLTGPQPTIFSHLGSAAHQLPFYWDHSDTSYIHPLTARLVRRSPVLLRFQLGIDYTASFLTQHFDSTTDQHWQEFSINQHFIPYAAFWNPYDATLISSEAIDFKLFLDRTWYGGSHDSILQLHFPKHCHWQVQYPHSEEWHHHQGPQTLRYPYHPNPQSAPRSERIRSNYQTPPFTLPAGQTLSFQAPSQTKPLSLTSPNRLSRCHSSPTLSHSFVSSNLKIRVACPPSTSAKDLLPEITLLRYPAEGGQQHTRLHVTNATSFQRIHWNLASFTSQSKLHFVPKLLNTNDPHPPVYPKFSALLLRKMPHIAHYFPSSTSWGNTPNTNAYLAPWQLFYQLNPSRHGALGAPLHQSDSFISPPQYLSGLILGSSAFHSPETTPDGRCFVGYSDRYAHGTTQSITTPLPREELRLFSPAHFSHINLSKWLSNYNADQSNASATDTTIASNAIGNSFASPHLPLNATQIEIYDQHAFPSDRTATHYDASFKYNHILWDRYFLTGQSNSDQSLSDSIGEKGAARHLVATPSLTKPTLDDPHRAAAHLWLHGGFNVNSTSTEAWKIILASSHKRFDATSKLVSFPRLPYGQSHPITTPPSDPSSAHHYAGTHHRALTPQEVTQLAEAIVAQNQKRGPSSSLGQWINRSLHPSHHHTASTLTTDDVCYEGTLQAAINATKLNGVFHHSNAQFPKHIVAQENDHTAFQKGWINPRCLKYHSAYGAPATLTQADVLNRIGHLLTSRSDTFKIRAYGDCTDARGRILAKAFCEAIVQRFPEYCGNTPAHLPPKIWQPIDPSNPNTPYHWIPNPKLDPQSTRYGRRYKLIAFRWLNPSEI</sequence>
<feature type="region of interest" description="Disordered" evidence="1">
    <location>
        <begin position="926"/>
        <end position="950"/>
    </location>
</feature>